<evidence type="ECO:0000256" key="16">
    <source>
        <dbReference type="PIRSR" id="PIRSR006769-3"/>
    </source>
</evidence>
<feature type="binding site" evidence="15">
    <location>
        <position position="188"/>
    </location>
    <ligand>
        <name>substrate</name>
    </ligand>
</feature>
<feature type="binding site" evidence="15">
    <location>
        <position position="156"/>
    </location>
    <ligand>
        <name>NADP(+)</name>
        <dbReference type="ChEBI" id="CHEBI:58349"/>
    </ligand>
</feature>
<keyword evidence="7 13" id="KW-0479">Metal-binding</keyword>
<dbReference type="Pfam" id="PF01872">
    <property type="entry name" value="RibD_C"/>
    <property type="match status" value="1"/>
</dbReference>
<dbReference type="SUPFAM" id="SSF53597">
    <property type="entry name" value="Dihydrofolate reductase-like"/>
    <property type="match status" value="1"/>
</dbReference>
<comment type="pathway">
    <text evidence="2 13">Cofactor biosynthesis; riboflavin biosynthesis; 5-amino-6-(D-ribitylamino)uracil from GTP: step 2/4.</text>
</comment>
<gene>
    <name evidence="18" type="primary">ribD</name>
    <name evidence="18" type="ORF">M124_0407</name>
</gene>
<feature type="domain" description="CMP/dCMP-type deaminase" evidence="17">
    <location>
        <begin position="1"/>
        <end position="125"/>
    </location>
</feature>
<dbReference type="CDD" id="cd01284">
    <property type="entry name" value="Riboflavin_deaminase-reductase"/>
    <property type="match status" value="1"/>
</dbReference>
<keyword evidence="10 13" id="KW-0521">NADP</keyword>
<feature type="binding site" evidence="15">
    <location>
        <position position="204"/>
    </location>
    <ligand>
        <name>NADP(+)</name>
        <dbReference type="ChEBI" id="CHEBI:58349"/>
    </ligand>
</feature>
<feature type="binding site" evidence="16">
    <location>
        <position position="50"/>
    </location>
    <ligand>
        <name>Zn(2+)</name>
        <dbReference type="ChEBI" id="CHEBI:29105"/>
        <note>catalytic</note>
    </ligand>
</feature>
<dbReference type="PIRSF" id="PIRSF006769">
    <property type="entry name" value="RibD"/>
    <property type="match status" value="1"/>
</dbReference>
<comment type="similarity">
    <text evidence="5 13">In the C-terminal section; belongs to the HTP reductase family.</text>
</comment>
<evidence type="ECO:0000256" key="6">
    <source>
        <dbReference type="ARBA" id="ARBA00022619"/>
    </source>
</evidence>
<reference evidence="18 19" key="1">
    <citation type="submission" date="2014-02" db="EMBL/GenBank/DDBJ databases">
        <authorList>
            <person name="Sears C."/>
            <person name="Carroll K."/>
            <person name="Sack B.R."/>
            <person name="Qadri F."/>
            <person name="Myers L.L."/>
            <person name="Chung G.-T."/>
            <person name="Escheverria P."/>
            <person name="Fraser C.M."/>
            <person name="Sadzewicz L."/>
            <person name="Shefchek K.A."/>
            <person name="Tallon L."/>
            <person name="Das S.P."/>
            <person name="Daugherty S."/>
            <person name="Mongodin E.F."/>
        </authorList>
    </citation>
    <scope>NUCLEOTIDE SEQUENCE [LARGE SCALE GENOMIC DNA]</scope>
    <source>
        <strain evidence="19">3988T(B)14</strain>
    </source>
</reference>
<feature type="binding site" evidence="15">
    <location>
        <position position="286"/>
    </location>
    <ligand>
        <name>substrate</name>
    </ligand>
</feature>
<evidence type="ECO:0000313" key="18">
    <source>
        <dbReference type="EMBL" id="EXY75807.1"/>
    </source>
</evidence>
<comment type="similarity">
    <text evidence="4 13">In the N-terminal section; belongs to the cytidine and deoxycytidylate deaminase family.</text>
</comment>
<dbReference type="GO" id="GO:0008270">
    <property type="term" value="F:zinc ion binding"/>
    <property type="evidence" value="ECO:0007669"/>
    <property type="project" value="InterPro"/>
</dbReference>
<dbReference type="PANTHER" id="PTHR38011:SF7">
    <property type="entry name" value="2,5-DIAMINO-6-RIBOSYLAMINO-4(3H)-PYRIMIDINONE 5'-PHOSPHATE REDUCTASE"/>
    <property type="match status" value="1"/>
</dbReference>
<protein>
    <recommendedName>
        <fullName evidence="13">Riboflavin biosynthesis protein RibD</fullName>
    </recommendedName>
    <domain>
        <recommendedName>
            <fullName evidence="13">Diaminohydroxyphosphoribosylaminopyrimidine deaminase</fullName>
            <shortName evidence="13">DRAP deaminase</shortName>
            <ecNumber evidence="13">3.5.4.26</ecNumber>
        </recommendedName>
        <alternativeName>
            <fullName evidence="13">Riboflavin-specific deaminase</fullName>
        </alternativeName>
    </domain>
    <domain>
        <recommendedName>
            <fullName evidence="13">5-amino-6-(5-phosphoribosylamino)uracil reductase</fullName>
            <ecNumber evidence="13">1.1.1.193</ecNumber>
        </recommendedName>
        <alternativeName>
            <fullName evidence="13">HTP reductase</fullName>
        </alternativeName>
    </domain>
</protein>
<feature type="binding site" evidence="15">
    <location>
        <position position="208"/>
    </location>
    <ligand>
        <name>substrate</name>
    </ligand>
</feature>
<dbReference type="InterPro" id="IPR004794">
    <property type="entry name" value="Eubact_RibD"/>
</dbReference>
<dbReference type="RefSeq" id="WP_022347335.1">
    <property type="nucleotide sequence ID" value="NZ_JGCY01000224.1"/>
</dbReference>
<dbReference type="SUPFAM" id="SSF53927">
    <property type="entry name" value="Cytidine deaminase-like"/>
    <property type="match status" value="1"/>
</dbReference>
<accession>A0A015SZZ0</accession>
<evidence type="ECO:0000256" key="7">
    <source>
        <dbReference type="ARBA" id="ARBA00022723"/>
    </source>
</evidence>
<feature type="binding site" evidence="16">
    <location>
        <position position="77"/>
    </location>
    <ligand>
        <name>Zn(2+)</name>
        <dbReference type="ChEBI" id="CHEBI:29105"/>
        <note>catalytic</note>
    </ligand>
</feature>
<dbReference type="EC" id="1.1.1.193" evidence="13"/>
<dbReference type="EMBL" id="JGCY01000224">
    <property type="protein sequence ID" value="EXY75807.1"/>
    <property type="molecule type" value="Genomic_DNA"/>
</dbReference>
<evidence type="ECO:0000256" key="11">
    <source>
        <dbReference type="ARBA" id="ARBA00023002"/>
    </source>
</evidence>
<dbReference type="PANTHER" id="PTHR38011">
    <property type="entry name" value="DIHYDROFOLATE REDUCTASE FAMILY PROTEIN (AFU_ORTHOLOGUE AFUA_8G06820)"/>
    <property type="match status" value="1"/>
</dbReference>
<comment type="catalytic activity">
    <reaction evidence="13">
        <text>2,5-diamino-6-hydroxy-4-(5-phosphoribosylamino)-pyrimidine + H2O + H(+) = 5-amino-6-(5-phospho-D-ribosylamino)uracil + NH4(+)</text>
        <dbReference type="Rhea" id="RHEA:21868"/>
        <dbReference type="ChEBI" id="CHEBI:15377"/>
        <dbReference type="ChEBI" id="CHEBI:15378"/>
        <dbReference type="ChEBI" id="CHEBI:28938"/>
        <dbReference type="ChEBI" id="CHEBI:58453"/>
        <dbReference type="ChEBI" id="CHEBI:58614"/>
        <dbReference type="EC" id="3.5.4.26"/>
    </reaction>
</comment>
<dbReference type="EC" id="3.5.4.26" evidence="13"/>
<evidence type="ECO:0000256" key="2">
    <source>
        <dbReference type="ARBA" id="ARBA00004882"/>
    </source>
</evidence>
<proteinExistence type="inferred from homology"/>
<evidence type="ECO:0000256" key="13">
    <source>
        <dbReference type="PIRNR" id="PIRNR006769"/>
    </source>
</evidence>
<evidence type="ECO:0000313" key="19">
    <source>
        <dbReference type="Proteomes" id="UP000020529"/>
    </source>
</evidence>
<dbReference type="GO" id="GO:0008703">
    <property type="term" value="F:5-amino-6-(5-phosphoribosylamino)uracil reductase activity"/>
    <property type="evidence" value="ECO:0007669"/>
    <property type="project" value="UniProtKB-EC"/>
</dbReference>
<dbReference type="InterPro" id="IPR050765">
    <property type="entry name" value="Riboflavin_Biosynth_HTPR"/>
</dbReference>
<dbReference type="InterPro" id="IPR024072">
    <property type="entry name" value="DHFR-like_dom_sf"/>
</dbReference>
<evidence type="ECO:0000256" key="10">
    <source>
        <dbReference type="ARBA" id="ARBA00022857"/>
    </source>
</evidence>
<dbReference type="NCBIfam" id="TIGR00326">
    <property type="entry name" value="eubact_ribD"/>
    <property type="match status" value="1"/>
</dbReference>
<keyword evidence="9 13" id="KW-0862">Zinc</keyword>
<comment type="catalytic activity">
    <reaction evidence="13">
        <text>5-amino-6-(5-phospho-D-ribitylamino)uracil + NADP(+) = 5-amino-6-(5-phospho-D-ribosylamino)uracil + NADPH + H(+)</text>
        <dbReference type="Rhea" id="RHEA:17845"/>
        <dbReference type="ChEBI" id="CHEBI:15378"/>
        <dbReference type="ChEBI" id="CHEBI:57783"/>
        <dbReference type="ChEBI" id="CHEBI:58349"/>
        <dbReference type="ChEBI" id="CHEBI:58421"/>
        <dbReference type="ChEBI" id="CHEBI:58453"/>
        <dbReference type="EC" id="1.1.1.193"/>
    </reaction>
</comment>
<keyword evidence="6 13" id="KW-0686">Riboflavin biosynthesis</keyword>
<comment type="caution">
    <text evidence="18">The sequence shown here is derived from an EMBL/GenBank/DDBJ whole genome shotgun (WGS) entry which is preliminary data.</text>
</comment>
<evidence type="ECO:0000256" key="8">
    <source>
        <dbReference type="ARBA" id="ARBA00022801"/>
    </source>
</evidence>
<feature type="binding site" evidence="16">
    <location>
        <position position="86"/>
    </location>
    <ligand>
        <name>Zn(2+)</name>
        <dbReference type="ChEBI" id="CHEBI:29105"/>
        <note>catalytic</note>
    </ligand>
</feature>
<dbReference type="PROSITE" id="PS51747">
    <property type="entry name" value="CYT_DCMP_DEAMINASES_2"/>
    <property type="match status" value="1"/>
</dbReference>
<organism evidence="18 19">
    <name type="scientific">Bacteroides fragilis str. 3988T(B)14</name>
    <dbReference type="NCBI Taxonomy" id="1339315"/>
    <lineage>
        <taxon>Bacteria</taxon>
        <taxon>Pseudomonadati</taxon>
        <taxon>Bacteroidota</taxon>
        <taxon>Bacteroidia</taxon>
        <taxon>Bacteroidales</taxon>
        <taxon>Bacteroidaceae</taxon>
        <taxon>Bacteroides</taxon>
    </lineage>
</organism>
<evidence type="ECO:0000256" key="5">
    <source>
        <dbReference type="ARBA" id="ARBA00007417"/>
    </source>
</evidence>
<dbReference type="UniPathway" id="UPA00275">
    <property type="reaction ID" value="UER00401"/>
</dbReference>
<dbReference type="InterPro" id="IPR016192">
    <property type="entry name" value="APOBEC/CMP_deaminase_Zn-bd"/>
</dbReference>
<feature type="binding site" evidence="15">
    <location>
        <begin position="288"/>
        <end position="294"/>
    </location>
    <ligand>
        <name>NADP(+)</name>
        <dbReference type="ChEBI" id="CHEBI:58349"/>
    </ligand>
</feature>
<comment type="pathway">
    <text evidence="3 13">Cofactor biosynthesis; riboflavin biosynthesis; 5-amino-6-(D-ribitylamino)uracil from GTP: step 3/4.</text>
</comment>
<comment type="function">
    <text evidence="1 13">Converts 2,5-diamino-6-(ribosylamino)-4(3h)-pyrimidinone 5'-phosphate into 5-amino-6-(ribosylamino)-2,4(1h,3h)-pyrimidinedione 5'-phosphate.</text>
</comment>
<evidence type="ECO:0000256" key="12">
    <source>
        <dbReference type="ARBA" id="ARBA00023268"/>
    </source>
</evidence>
<comment type="cofactor">
    <cofactor evidence="13 16">
        <name>Zn(2+)</name>
        <dbReference type="ChEBI" id="CHEBI:29105"/>
    </cofactor>
    <text evidence="13 16">Binds 1 zinc ion.</text>
</comment>
<keyword evidence="11 13" id="KW-0560">Oxidoreductase</keyword>
<dbReference type="InterPro" id="IPR016193">
    <property type="entry name" value="Cytidine_deaminase-like"/>
</dbReference>
<evidence type="ECO:0000256" key="14">
    <source>
        <dbReference type="PIRSR" id="PIRSR006769-1"/>
    </source>
</evidence>
<dbReference type="GO" id="GO:0009231">
    <property type="term" value="P:riboflavin biosynthetic process"/>
    <property type="evidence" value="ECO:0007669"/>
    <property type="project" value="UniProtKB-UniPathway"/>
</dbReference>
<feature type="binding site" evidence="15">
    <location>
        <position position="200"/>
    </location>
    <ligand>
        <name>NADP(+)</name>
        <dbReference type="ChEBI" id="CHEBI:58349"/>
    </ligand>
</feature>
<evidence type="ECO:0000256" key="4">
    <source>
        <dbReference type="ARBA" id="ARBA00005259"/>
    </source>
</evidence>
<dbReference type="InterPro" id="IPR002125">
    <property type="entry name" value="CMP_dCMP_dom"/>
</dbReference>
<dbReference type="InterPro" id="IPR002734">
    <property type="entry name" value="RibDG_C"/>
</dbReference>
<sequence>MKEEKYMRRCIQLAKNGLCNVSPNPMVGAVIVCEGQIIGEGYHIRCGEAHAEVNAIRSVKDPSLLKHSTIYVSLEPCSHHGKTPPCADLIIEKQIPRIVIGCQDPFSKVAGKGIQKLRDAGCEVIVGVLETECRELIRKFITFHTFHRPYIVLKWAESADGFIDLERTEGQPVILSTPLTSMLVHKKRAESDAIMVGTRTALLDNPALTVRNWYGHNPVRIVMDRNHSLPQTSHLSDNSVSTLVFTEHPRSGKENLEYITLNYQTDILPQILSALYQRNLQSLMVEGGRILLESFIRSGIWDEVIIEKSDKLLYSGVKAPEISDKISYSEEKHFCTTFRHYLKRNT</sequence>
<evidence type="ECO:0000259" key="17">
    <source>
        <dbReference type="PROSITE" id="PS51747"/>
    </source>
</evidence>
<keyword evidence="12" id="KW-0511">Multifunctional enzyme</keyword>
<dbReference type="Pfam" id="PF00383">
    <property type="entry name" value="dCMP_cyt_deam_1"/>
    <property type="match status" value="1"/>
</dbReference>
<feature type="active site" description="Proton donor" evidence="14">
    <location>
        <position position="52"/>
    </location>
</feature>
<dbReference type="FunFam" id="3.40.140.10:FF:000025">
    <property type="entry name" value="Riboflavin biosynthesis protein RibD"/>
    <property type="match status" value="1"/>
</dbReference>
<name>A0A015SZZ0_BACFG</name>
<dbReference type="Gene3D" id="3.40.430.10">
    <property type="entry name" value="Dihydrofolate Reductase, subunit A"/>
    <property type="match status" value="1"/>
</dbReference>
<evidence type="ECO:0000256" key="3">
    <source>
        <dbReference type="ARBA" id="ARBA00004910"/>
    </source>
</evidence>
<dbReference type="AlphaFoldDB" id="A0A015SZZ0"/>
<dbReference type="PROSITE" id="PS00903">
    <property type="entry name" value="CYT_DCMP_DEAMINASES_1"/>
    <property type="match status" value="1"/>
</dbReference>
<evidence type="ECO:0000256" key="15">
    <source>
        <dbReference type="PIRSR" id="PIRSR006769-2"/>
    </source>
</evidence>
<feature type="binding site" evidence="15">
    <location>
        <position position="211"/>
    </location>
    <ligand>
        <name>substrate</name>
    </ligand>
</feature>
<evidence type="ECO:0000256" key="1">
    <source>
        <dbReference type="ARBA" id="ARBA00002151"/>
    </source>
</evidence>
<dbReference type="GO" id="GO:0008835">
    <property type="term" value="F:diaminohydroxyphosphoribosylaminopyrimidine deaminase activity"/>
    <property type="evidence" value="ECO:0007669"/>
    <property type="project" value="UniProtKB-EC"/>
</dbReference>
<dbReference type="PATRIC" id="fig|1339315.3.peg.1222"/>
<dbReference type="Proteomes" id="UP000020529">
    <property type="component" value="Unassembled WGS sequence"/>
</dbReference>
<keyword evidence="8 13" id="KW-0378">Hydrolase</keyword>
<evidence type="ECO:0000256" key="9">
    <source>
        <dbReference type="ARBA" id="ARBA00022833"/>
    </source>
</evidence>
<dbReference type="Gene3D" id="3.40.140.10">
    <property type="entry name" value="Cytidine Deaminase, domain 2"/>
    <property type="match status" value="1"/>
</dbReference>